<gene>
    <name evidence="2" type="primary">rnd</name>
    <name evidence="2" type="ORF">CUROG_05510</name>
</gene>
<dbReference type="AlphaFoldDB" id="A0A5J6Z9Y8"/>
<dbReference type="InterPro" id="IPR012337">
    <property type="entry name" value="RNaseH-like_sf"/>
</dbReference>
<dbReference type="SMART" id="SM00474">
    <property type="entry name" value="35EXOc"/>
    <property type="match status" value="1"/>
</dbReference>
<dbReference type="EC" id="3.1.13.5" evidence="2"/>
<dbReference type="Proteomes" id="UP000326711">
    <property type="component" value="Chromosome"/>
</dbReference>
<dbReference type="SUPFAM" id="SSF53098">
    <property type="entry name" value="Ribonuclease H-like"/>
    <property type="match status" value="1"/>
</dbReference>
<dbReference type="CDD" id="cd06142">
    <property type="entry name" value="RNaseD_exo"/>
    <property type="match status" value="1"/>
</dbReference>
<feature type="domain" description="3'-5' exonuclease" evidence="1">
    <location>
        <begin position="13"/>
        <end position="180"/>
    </location>
</feature>
<keyword evidence="3" id="KW-1185">Reference proteome</keyword>
<dbReference type="InterPro" id="IPR010997">
    <property type="entry name" value="HRDC-like_sf"/>
</dbReference>
<proteinExistence type="predicted"/>
<dbReference type="PANTHER" id="PTHR47649:SF1">
    <property type="entry name" value="RIBONUCLEASE D"/>
    <property type="match status" value="1"/>
</dbReference>
<dbReference type="Gene3D" id="3.30.420.10">
    <property type="entry name" value="Ribonuclease H-like superfamily/Ribonuclease H"/>
    <property type="match status" value="1"/>
</dbReference>
<dbReference type="Pfam" id="PF18305">
    <property type="entry name" value="DNA_pol_A_exoN"/>
    <property type="match status" value="1"/>
</dbReference>
<dbReference type="GO" id="GO:0008408">
    <property type="term" value="F:3'-5' exonuclease activity"/>
    <property type="evidence" value="ECO:0007669"/>
    <property type="project" value="InterPro"/>
</dbReference>
<keyword evidence="2" id="KW-0378">Hydrolase</keyword>
<dbReference type="RefSeq" id="WP_161595717.1">
    <property type="nucleotide sequence ID" value="NZ_CP045032.1"/>
</dbReference>
<dbReference type="GO" id="GO:0033890">
    <property type="term" value="F:ribonuclease D activity"/>
    <property type="evidence" value="ECO:0007669"/>
    <property type="project" value="UniProtKB-EC"/>
</dbReference>
<dbReference type="PANTHER" id="PTHR47649">
    <property type="entry name" value="RIBONUCLEASE D"/>
    <property type="match status" value="1"/>
</dbReference>
<evidence type="ECO:0000313" key="3">
    <source>
        <dbReference type="Proteomes" id="UP000326711"/>
    </source>
</evidence>
<accession>A0A5J6Z9Y8</accession>
<evidence type="ECO:0000313" key="2">
    <source>
        <dbReference type="EMBL" id="QFQ02465.1"/>
    </source>
</evidence>
<dbReference type="SUPFAM" id="SSF47819">
    <property type="entry name" value="HRDC-like"/>
    <property type="match status" value="1"/>
</dbReference>
<dbReference type="KEGG" id="cuo:CUROG_05510"/>
<dbReference type="GO" id="GO:0000166">
    <property type="term" value="F:nucleotide binding"/>
    <property type="evidence" value="ECO:0007669"/>
    <property type="project" value="InterPro"/>
</dbReference>
<dbReference type="Gene3D" id="1.10.150.80">
    <property type="entry name" value="HRDC domain"/>
    <property type="match status" value="2"/>
</dbReference>
<dbReference type="InterPro" id="IPR002562">
    <property type="entry name" value="3'-5'_exonuclease_dom"/>
</dbReference>
<organism evidence="2 3">
    <name type="scientific">Corynebacterium urogenitale</name>
    <dbReference type="NCBI Taxonomy" id="2487892"/>
    <lineage>
        <taxon>Bacteria</taxon>
        <taxon>Bacillati</taxon>
        <taxon>Actinomycetota</taxon>
        <taxon>Actinomycetes</taxon>
        <taxon>Mycobacteriales</taxon>
        <taxon>Corynebacteriaceae</taxon>
        <taxon>Corynebacterium</taxon>
    </lineage>
</organism>
<dbReference type="InterPro" id="IPR044876">
    <property type="entry name" value="HRDC_dom_sf"/>
</dbReference>
<dbReference type="GO" id="GO:0003676">
    <property type="term" value="F:nucleic acid binding"/>
    <property type="evidence" value="ECO:0007669"/>
    <property type="project" value="InterPro"/>
</dbReference>
<protein>
    <submittedName>
        <fullName evidence="2">Ribonuclease D</fullName>
        <ecNumber evidence="2">3.1.13.5</ecNumber>
    </submittedName>
</protein>
<dbReference type="InterPro" id="IPR051086">
    <property type="entry name" value="RNase_D-like"/>
</dbReference>
<dbReference type="InterPro" id="IPR036397">
    <property type="entry name" value="RNaseH_sf"/>
</dbReference>
<name>A0A5J6Z9Y8_9CORY</name>
<dbReference type="GO" id="GO:0006139">
    <property type="term" value="P:nucleobase-containing compound metabolic process"/>
    <property type="evidence" value="ECO:0007669"/>
    <property type="project" value="InterPro"/>
</dbReference>
<dbReference type="Pfam" id="PF01612">
    <property type="entry name" value="DNA_pol_A_exo1"/>
    <property type="match status" value="1"/>
</dbReference>
<evidence type="ECO:0000259" key="1">
    <source>
        <dbReference type="SMART" id="SM00474"/>
    </source>
</evidence>
<dbReference type="InterPro" id="IPR041605">
    <property type="entry name" value="Exo_C"/>
</dbReference>
<dbReference type="EMBL" id="CP045032">
    <property type="protein sequence ID" value="QFQ02465.1"/>
    <property type="molecule type" value="Genomic_DNA"/>
</dbReference>
<reference evidence="3" key="1">
    <citation type="submission" date="2019-10" db="EMBL/GenBank/DDBJ databases">
        <title>Complete genome sequence of Corynebacterium urogenitalis DSM 108747, isolated from the genital tract of a cow.</title>
        <authorList>
            <person name="Ruckert C."/>
            <person name="Ballas P."/>
            <person name="Wagener K."/>
            <person name="Drillich M."/>
            <person name="Kaempfer P."/>
            <person name="Busse H.-J."/>
            <person name="Ehling-Schulz M."/>
        </authorList>
    </citation>
    <scope>NUCLEOTIDE SEQUENCE [LARGE SCALE GENOMIC DNA]</scope>
    <source>
        <strain evidence="3">LMM 1652</strain>
    </source>
</reference>
<sequence length="405" mass="45140">MLTHITTPRDGLPSLLDSARAISLAAEQIASGQGPIAVDTERAGDFRYDDRAYLVQLRRQGAGTFLVDPTVSEEANSALGEVLNSAAWVLHASHTDLPCLASLGWSPTVLYDTQIAGRLLGMGQPGLSPMLEEFFHISIDKDKGREDWSARPLSRSLLTYAALDVEFLLELHEVTLQQLRELHREEWYDQDCAAIRQSARPLPTPEWTTMKGIGTLRSPPSMAIARALWTERNHFALQRNRSPERILKRRDILHVAQQPSRALTELRDVRMPPALRKRSLPAVREALSLSDAHLPQPTPRNFGGIPDHKLWPTEFPRAFAAVEMLSEATETLAQDLSLTPQAIATMKQLRHAAWKLSQITPDDSADPIASYEDVFGHSLESRGARQWQIELLSSASLGRIIDRLA</sequence>